<evidence type="ECO:0000256" key="5">
    <source>
        <dbReference type="RuleBase" id="RU369119"/>
    </source>
</evidence>
<dbReference type="GO" id="GO:0033754">
    <property type="term" value="F:indoleamine 2,3-dioxygenase activity"/>
    <property type="evidence" value="ECO:0007669"/>
    <property type="project" value="UniProtKB-EC"/>
</dbReference>
<gene>
    <name evidence="6" type="ORF">B9Z19DRAFT_1030611</name>
</gene>
<accession>A0A2T6ZJG6</accession>
<proteinExistence type="inferred from homology"/>
<dbReference type="Pfam" id="PF01231">
    <property type="entry name" value="IDO"/>
    <property type="match status" value="1"/>
</dbReference>
<reference evidence="6 7" key="1">
    <citation type="submission" date="2017-04" db="EMBL/GenBank/DDBJ databases">
        <title>Draft genome sequence of Tuber borchii Vittad., a whitish edible truffle.</title>
        <authorList>
            <consortium name="DOE Joint Genome Institute"/>
            <person name="Murat C."/>
            <person name="Kuo A."/>
            <person name="Barry K.W."/>
            <person name="Clum A."/>
            <person name="Dockter R.B."/>
            <person name="Fauchery L."/>
            <person name="Iotti M."/>
            <person name="Kohler A."/>
            <person name="Labutti K."/>
            <person name="Lindquist E.A."/>
            <person name="Lipzen A."/>
            <person name="Ohm R.A."/>
            <person name="Wang M."/>
            <person name="Grigoriev I.V."/>
            <person name="Zambonelli A."/>
            <person name="Martin F.M."/>
        </authorList>
    </citation>
    <scope>NUCLEOTIDE SEQUENCE [LARGE SCALE GENOMIC DNA]</scope>
    <source>
        <strain evidence="6 7">Tbo3840</strain>
    </source>
</reference>
<dbReference type="EMBL" id="NESQ01000223">
    <property type="protein sequence ID" value="PUU75596.1"/>
    <property type="molecule type" value="Genomic_DNA"/>
</dbReference>
<dbReference type="PANTHER" id="PTHR28657">
    <property type="entry name" value="INDOLEAMINE 2,3-DIOXYGENASE"/>
    <property type="match status" value="1"/>
</dbReference>
<evidence type="ECO:0000256" key="2">
    <source>
        <dbReference type="ARBA" id="ARBA00022723"/>
    </source>
</evidence>
<dbReference type="Gene3D" id="1.20.58.480">
    <property type="match status" value="1"/>
</dbReference>
<dbReference type="GO" id="GO:0019441">
    <property type="term" value="P:L-tryptophan catabolic process to kynurenine"/>
    <property type="evidence" value="ECO:0007669"/>
    <property type="project" value="UniProtKB-UniRule"/>
</dbReference>
<protein>
    <recommendedName>
        <fullName evidence="5">Indoleamine 2,3-dioxygenase</fullName>
        <ecNumber evidence="5">1.13.11.52</ecNumber>
    </recommendedName>
</protein>
<feature type="binding site" description="proximal binding residue" evidence="4">
    <location>
        <position position="386"/>
    </location>
    <ligand>
        <name>heme b</name>
        <dbReference type="ChEBI" id="CHEBI:60344"/>
    </ligand>
    <ligandPart>
        <name>Fe</name>
        <dbReference type="ChEBI" id="CHEBI:18248"/>
    </ligandPart>
</feature>
<dbReference type="InterPro" id="IPR000898">
    <property type="entry name" value="Indolamine_dOase"/>
</dbReference>
<dbReference type="AlphaFoldDB" id="A0A2T6ZJG6"/>
<keyword evidence="4 5" id="KW-0349">Heme</keyword>
<name>A0A2T6ZJG6_TUBBO</name>
<dbReference type="GO" id="GO:0020037">
    <property type="term" value="F:heme binding"/>
    <property type="evidence" value="ECO:0007669"/>
    <property type="project" value="UniProtKB-UniRule"/>
</dbReference>
<comment type="similarity">
    <text evidence="1 5">Belongs to the indoleamine 2,3-dioxygenase family.</text>
</comment>
<keyword evidence="5" id="KW-0560">Oxidoreductase</keyword>
<evidence type="ECO:0000256" key="4">
    <source>
        <dbReference type="PIRSR" id="PIRSR600898-1"/>
    </source>
</evidence>
<evidence type="ECO:0000313" key="7">
    <source>
        <dbReference type="Proteomes" id="UP000244722"/>
    </source>
</evidence>
<evidence type="ECO:0000313" key="6">
    <source>
        <dbReference type="EMBL" id="PUU75596.1"/>
    </source>
</evidence>
<dbReference type="InterPro" id="IPR037217">
    <property type="entry name" value="Trp/Indoleamine_2_3_dOase-like"/>
</dbReference>
<comment type="catalytic activity">
    <reaction evidence="5">
        <text>L-tryptophan + O2 = N-formyl-L-kynurenine</text>
        <dbReference type="Rhea" id="RHEA:24536"/>
        <dbReference type="ChEBI" id="CHEBI:15379"/>
        <dbReference type="ChEBI" id="CHEBI:57912"/>
        <dbReference type="ChEBI" id="CHEBI:58629"/>
    </reaction>
</comment>
<dbReference type="Proteomes" id="UP000244722">
    <property type="component" value="Unassembled WGS sequence"/>
</dbReference>
<dbReference type="SUPFAM" id="SSF140959">
    <property type="entry name" value="Indolic compounds 2,3-dioxygenase-like"/>
    <property type="match status" value="1"/>
</dbReference>
<evidence type="ECO:0000256" key="3">
    <source>
        <dbReference type="ARBA" id="ARBA00023004"/>
    </source>
</evidence>
<keyword evidence="5 6" id="KW-0223">Dioxygenase</keyword>
<dbReference type="EC" id="1.13.11.52" evidence="5"/>
<keyword evidence="7" id="KW-1185">Reference proteome</keyword>
<keyword evidence="2 4" id="KW-0479">Metal-binding</keyword>
<dbReference type="PANTHER" id="PTHR28657:SF3">
    <property type="entry name" value="INDOLEAMINE 2,3-DIOXYGENASE"/>
    <property type="match status" value="1"/>
</dbReference>
<evidence type="ECO:0000256" key="1">
    <source>
        <dbReference type="ARBA" id="ARBA00007119"/>
    </source>
</evidence>
<dbReference type="GO" id="GO:0046872">
    <property type="term" value="F:metal ion binding"/>
    <property type="evidence" value="ECO:0007669"/>
    <property type="project" value="UniProtKB-UniRule"/>
</dbReference>
<comment type="caution">
    <text evidence="6">The sequence shown here is derived from an EMBL/GenBank/DDBJ whole genome shotgun (WGS) entry which is preliminary data.</text>
</comment>
<dbReference type="STRING" id="42251.A0A2T6ZJG6"/>
<sequence length="468" mass="52448">MAPVPTLQPFHVLDDARKDDKTLPAFMVSTTRGFLPRDEPITELPAEFAALDTLLHRCPIKTATGEPGLLAEGRLGEVVEQEFPNLVEHVGKFANDQAMLTALYRDYSFLASSYLLEPCHHNMLKSGSYGLGRSVLPENISMPLAEVARLTGFQPYMEYAGSYALYNYRLLDPTLGLTYDNIAPIRAFENGLDRTSSEAGFVLTHVDMVKESPELVAGAMNTLKGAEHYLAHGDKQLFKDGLKEVMNSLTKINSVLERMWSRSKPGEYGNFRTFIFGITGQSMFPNGVIYKGVSDTPLSFRGESGANDSMVPLSDNLLQISMPESPLTEILKDFRKYRPGNHMEFLSWVKSSAEQVGIKKLALEDAESATLYLHALDQVRDFRWRHWNFTREYIIKKTAHPTATGGSPIIRWLPNQLNAVINTQMEVFKVLEDLNCVTPKIAEVREKVTKQKGDLTKEVEKFCAERGA</sequence>
<dbReference type="OrthoDB" id="10262710at2759"/>
<keyword evidence="3 4" id="KW-0408">Iron</keyword>
<comment type="function">
    <text evidence="5">Produces N-formyl-kynurenine through the oxidation of tryptophan.</text>
</comment>
<organism evidence="6 7">
    <name type="scientific">Tuber borchii</name>
    <name type="common">White truffle</name>
    <dbReference type="NCBI Taxonomy" id="42251"/>
    <lineage>
        <taxon>Eukaryota</taxon>
        <taxon>Fungi</taxon>
        <taxon>Dikarya</taxon>
        <taxon>Ascomycota</taxon>
        <taxon>Pezizomycotina</taxon>
        <taxon>Pezizomycetes</taxon>
        <taxon>Pezizales</taxon>
        <taxon>Tuberaceae</taxon>
        <taxon>Tuber</taxon>
    </lineage>
</organism>
<dbReference type="FunFam" id="1.20.58.480:FF:000005">
    <property type="entry name" value="Indoleamine 2,3-dioxygenase family protein"/>
    <property type="match status" value="1"/>
</dbReference>